<reference evidence="10 11" key="1">
    <citation type="submission" date="2018-04" db="EMBL/GenBank/DDBJ databases">
        <title>Genomic Encyclopedia of Archaeal and Bacterial Type Strains, Phase II (KMG-II): from individual species to whole genera.</title>
        <authorList>
            <person name="Goeker M."/>
        </authorList>
    </citation>
    <scope>NUCLEOTIDE SEQUENCE [LARGE SCALE GENOMIC DNA]</scope>
    <source>
        <strain evidence="10 11">DSM 18064</strain>
    </source>
</reference>
<dbReference type="HAMAP" id="MF_01366">
    <property type="entry name" value="Ribosomal_uL13"/>
    <property type="match status" value="1"/>
</dbReference>
<dbReference type="EMBL" id="QAAA01000027">
    <property type="protein sequence ID" value="PTN00631.1"/>
    <property type="molecule type" value="Genomic_DNA"/>
</dbReference>
<dbReference type="GO" id="GO:0003729">
    <property type="term" value="F:mRNA binding"/>
    <property type="evidence" value="ECO:0007669"/>
    <property type="project" value="TreeGrafter"/>
</dbReference>
<keyword evidence="3 6" id="KW-0689">Ribosomal protein</keyword>
<evidence type="ECO:0000313" key="10">
    <source>
        <dbReference type="EMBL" id="PTN00631.1"/>
    </source>
</evidence>
<dbReference type="Gene3D" id="3.90.1180.10">
    <property type="entry name" value="Ribosomal protein L13"/>
    <property type="match status" value="1"/>
</dbReference>
<dbReference type="InterPro" id="IPR005823">
    <property type="entry name" value="Ribosomal_uL13_bac-type"/>
</dbReference>
<evidence type="ECO:0000256" key="4">
    <source>
        <dbReference type="ARBA" id="ARBA00023274"/>
    </source>
</evidence>
<dbReference type="GO" id="GO:0017148">
    <property type="term" value="P:negative regulation of translation"/>
    <property type="evidence" value="ECO:0007669"/>
    <property type="project" value="TreeGrafter"/>
</dbReference>
<evidence type="ECO:0000256" key="6">
    <source>
        <dbReference type="HAMAP-Rule" id="MF_01366"/>
    </source>
</evidence>
<dbReference type="PROSITE" id="PS00783">
    <property type="entry name" value="RIBOSOMAL_L13"/>
    <property type="match status" value="1"/>
</dbReference>
<evidence type="ECO:0000256" key="1">
    <source>
        <dbReference type="ARBA" id="ARBA00006227"/>
    </source>
</evidence>
<evidence type="ECO:0000256" key="7">
    <source>
        <dbReference type="RuleBase" id="RU003877"/>
    </source>
</evidence>
<dbReference type="InterPro" id="IPR023563">
    <property type="entry name" value="Ribosomal_uL13_CS"/>
</dbReference>
<dbReference type="CDD" id="cd00392">
    <property type="entry name" value="Ribosomal_L13"/>
    <property type="match status" value="1"/>
</dbReference>
<dbReference type="InterPro" id="IPR005822">
    <property type="entry name" value="Ribosomal_uL13"/>
</dbReference>
<evidence type="ECO:0000256" key="2">
    <source>
        <dbReference type="ARBA" id="ARBA00011838"/>
    </source>
</evidence>
<proteinExistence type="inferred from homology"/>
<comment type="subunit">
    <text evidence="2 6">Part of the 50S ribosomal subunit.</text>
</comment>
<evidence type="ECO:0000256" key="9">
    <source>
        <dbReference type="SAM" id="MobiDB-lite"/>
    </source>
</evidence>
<evidence type="ECO:0000256" key="8">
    <source>
        <dbReference type="RuleBase" id="RU003878"/>
    </source>
</evidence>
<dbReference type="PANTHER" id="PTHR11545:SF2">
    <property type="entry name" value="LARGE RIBOSOMAL SUBUNIT PROTEIN UL13M"/>
    <property type="match status" value="1"/>
</dbReference>
<dbReference type="GO" id="GO:0003735">
    <property type="term" value="F:structural constituent of ribosome"/>
    <property type="evidence" value="ECO:0007669"/>
    <property type="project" value="InterPro"/>
</dbReference>
<protein>
    <recommendedName>
        <fullName evidence="5 6">Large ribosomal subunit protein uL13</fullName>
    </recommendedName>
</protein>
<comment type="function">
    <text evidence="6 8">This protein is one of the early assembly proteins of the 50S ribosomal subunit, although it is not seen to bind rRNA by itself. It is important during the early stages of 50S assembly.</text>
</comment>
<dbReference type="RefSeq" id="WP_107893551.1">
    <property type="nucleotide sequence ID" value="NZ_NHSI01000021.1"/>
</dbReference>
<gene>
    <name evidence="6 8" type="primary">rplM</name>
    <name evidence="10" type="ORF">C8N32_1273</name>
</gene>
<name>A0A2T5BNR4_9RHOB</name>
<organism evidence="10 11">
    <name type="scientific">Rhodovulum imhoffii</name>
    <dbReference type="NCBI Taxonomy" id="365340"/>
    <lineage>
        <taxon>Bacteria</taxon>
        <taxon>Pseudomonadati</taxon>
        <taxon>Pseudomonadota</taxon>
        <taxon>Alphaproteobacteria</taxon>
        <taxon>Rhodobacterales</taxon>
        <taxon>Paracoccaceae</taxon>
        <taxon>Rhodovulum</taxon>
    </lineage>
</organism>
<dbReference type="AlphaFoldDB" id="A0A2T5BNR4"/>
<dbReference type="SUPFAM" id="SSF52161">
    <property type="entry name" value="Ribosomal protein L13"/>
    <property type="match status" value="1"/>
</dbReference>
<evidence type="ECO:0000256" key="3">
    <source>
        <dbReference type="ARBA" id="ARBA00022980"/>
    </source>
</evidence>
<dbReference type="Proteomes" id="UP000243859">
    <property type="component" value="Unassembled WGS sequence"/>
</dbReference>
<dbReference type="InterPro" id="IPR036899">
    <property type="entry name" value="Ribosomal_uL13_sf"/>
</dbReference>
<dbReference type="GO" id="GO:0006412">
    <property type="term" value="P:translation"/>
    <property type="evidence" value="ECO:0007669"/>
    <property type="project" value="UniProtKB-UniRule"/>
</dbReference>
<evidence type="ECO:0000313" key="11">
    <source>
        <dbReference type="Proteomes" id="UP000243859"/>
    </source>
</evidence>
<dbReference type="PIRSF" id="PIRSF002181">
    <property type="entry name" value="Ribosomal_L13"/>
    <property type="match status" value="1"/>
</dbReference>
<dbReference type="OrthoDB" id="9801330at2"/>
<dbReference type="Pfam" id="PF00572">
    <property type="entry name" value="Ribosomal_L13"/>
    <property type="match status" value="1"/>
</dbReference>
<evidence type="ECO:0000256" key="5">
    <source>
        <dbReference type="ARBA" id="ARBA00035201"/>
    </source>
</evidence>
<keyword evidence="11" id="KW-1185">Reference proteome</keyword>
<sequence length="154" mass="17224">MKTYTATPADIDKKWILIDAEGVVLGRLASIIAMRLRGKHKASYTPHMDMGDNVIVINADKVQMTGNKRAEKVYYWHTGHPGGIKNRTAGQILEGAHPERVVTQAVKRMLPGNRLSRKLMTNLRVYAGSEHPHEAQQPEVLDVKSMNKKNTRSA</sequence>
<dbReference type="FunFam" id="3.90.1180.10:FF:000001">
    <property type="entry name" value="50S ribosomal protein L13"/>
    <property type="match status" value="1"/>
</dbReference>
<dbReference type="NCBIfam" id="TIGR01066">
    <property type="entry name" value="rplM_bact"/>
    <property type="match status" value="1"/>
</dbReference>
<comment type="caution">
    <text evidence="10">The sequence shown here is derived from an EMBL/GenBank/DDBJ whole genome shotgun (WGS) entry which is preliminary data.</text>
</comment>
<accession>A0A2T5BNR4</accession>
<dbReference type="GO" id="GO:0022625">
    <property type="term" value="C:cytosolic large ribosomal subunit"/>
    <property type="evidence" value="ECO:0007669"/>
    <property type="project" value="TreeGrafter"/>
</dbReference>
<keyword evidence="4 6" id="KW-0687">Ribonucleoprotein</keyword>
<comment type="similarity">
    <text evidence="1 6 7">Belongs to the universal ribosomal protein uL13 family.</text>
</comment>
<dbReference type="PANTHER" id="PTHR11545">
    <property type="entry name" value="RIBOSOMAL PROTEIN L13"/>
    <property type="match status" value="1"/>
</dbReference>
<feature type="region of interest" description="Disordered" evidence="9">
    <location>
        <begin position="130"/>
        <end position="154"/>
    </location>
</feature>